<dbReference type="Pfam" id="PF12796">
    <property type="entry name" value="Ank_2"/>
    <property type="match status" value="1"/>
</dbReference>
<dbReference type="Gene3D" id="1.25.40.20">
    <property type="entry name" value="Ankyrin repeat-containing domain"/>
    <property type="match status" value="2"/>
</dbReference>
<dbReference type="PROSITE" id="PS50088">
    <property type="entry name" value="ANK_REPEAT"/>
    <property type="match status" value="1"/>
</dbReference>
<evidence type="ECO:0000256" key="1">
    <source>
        <dbReference type="ARBA" id="ARBA00022737"/>
    </source>
</evidence>
<keyword evidence="6" id="KW-1185">Reference proteome</keyword>
<dbReference type="Proteomes" id="UP000236333">
    <property type="component" value="Unassembled WGS sequence"/>
</dbReference>
<accession>A0A2J8A565</accession>
<evidence type="ECO:0000256" key="2">
    <source>
        <dbReference type="ARBA" id="ARBA00023043"/>
    </source>
</evidence>
<gene>
    <name evidence="5" type="ORF">TSOC_005849</name>
</gene>
<feature type="compositionally biased region" description="Low complexity" evidence="4">
    <location>
        <begin position="416"/>
        <end position="425"/>
    </location>
</feature>
<dbReference type="InterPro" id="IPR036770">
    <property type="entry name" value="Ankyrin_rpt-contain_sf"/>
</dbReference>
<dbReference type="AlphaFoldDB" id="A0A2J8A565"/>
<evidence type="ECO:0000256" key="3">
    <source>
        <dbReference type="PROSITE-ProRule" id="PRU00023"/>
    </source>
</evidence>
<protein>
    <submittedName>
        <fullName evidence="5">Ankyrin repeat domain-containing protein</fullName>
    </submittedName>
</protein>
<sequence>MGHSPPAAGPSTISSVVAPRPSTAQAPHPHPPGGSSRLLDLPSPLLHLILAASGSGAAAAACSALRAASASALSCPQLAASFLLSRFGPTTALFHVYGNPLLRRHLLRGCRTSPPLPCTAAAGGAEAGGAMALAGQDAATDTLVRELLRRGASHRIQARFLLAAAAAQGDTRVVRTLLRAGVDACSCGGRALVAAASAGQLGPLQVLLRAGVSPRAENGGALRSACTAGNLEAVRMLLAHGADPRVGGGGALAEAARGGHLQVVLALLAAGADPRAEGSRALAEAAAGGHAAVALGLLVAGAQAGARGGAALIGASDPHPLIGSDTSIEAAACSGQPLLVTDSSPNPNHPSLHHHAHIHAAPPHTSHGPVTAAGPNSTPSQQPGAQAAHGPGSGPGPGPGAGPSSTGQPPQPQPQQPQQQQQQPQPQQPPPPLPHGARPGTLPLSAWPVDWQLLWREKGLRALACLPVTATNGSTTVVGCLSLGAVEPLDWGRQFWMPSARLLTGWAAGAITTTRAIARATFYSGLFAAENLEVRVLERIVQVHEPGADEGSRWHS</sequence>
<comment type="caution">
    <text evidence="5">The sequence shown here is derived from an EMBL/GenBank/DDBJ whole genome shotgun (WGS) entry which is preliminary data.</text>
</comment>
<proteinExistence type="predicted"/>
<dbReference type="EMBL" id="PGGS01000168">
    <property type="protein sequence ID" value="PNH07658.1"/>
    <property type="molecule type" value="Genomic_DNA"/>
</dbReference>
<evidence type="ECO:0000313" key="6">
    <source>
        <dbReference type="Proteomes" id="UP000236333"/>
    </source>
</evidence>
<feature type="region of interest" description="Disordered" evidence="4">
    <location>
        <begin position="338"/>
        <end position="442"/>
    </location>
</feature>
<name>A0A2J8A565_9CHLO</name>
<feature type="region of interest" description="Disordered" evidence="4">
    <location>
        <begin position="1"/>
        <end position="37"/>
    </location>
</feature>
<feature type="repeat" description="ANK" evidence="3">
    <location>
        <begin position="247"/>
        <end position="279"/>
    </location>
</feature>
<feature type="compositionally biased region" description="Low complexity" evidence="4">
    <location>
        <begin position="379"/>
        <end position="390"/>
    </location>
</feature>
<dbReference type="InterPro" id="IPR002110">
    <property type="entry name" value="Ankyrin_rpt"/>
</dbReference>
<organism evidence="5 6">
    <name type="scientific">Tetrabaena socialis</name>
    <dbReference type="NCBI Taxonomy" id="47790"/>
    <lineage>
        <taxon>Eukaryota</taxon>
        <taxon>Viridiplantae</taxon>
        <taxon>Chlorophyta</taxon>
        <taxon>core chlorophytes</taxon>
        <taxon>Chlorophyceae</taxon>
        <taxon>CS clade</taxon>
        <taxon>Chlamydomonadales</taxon>
        <taxon>Tetrabaenaceae</taxon>
        <taxon>Tetrabaena</taxon>
    </lineage>
</organism>
<keyword evidence="2 3" id="KW-0040">ANK repeat</keyword>
<dbReference type="SUPFAM" id="SSF48403">
    <property type="entry name" value="Ankyrin repeat"/>
    <property type="match status" value="1"/>
</dbReference>
<dbReference type="PANTHER" id="PTHR24198:SF165">
    <property type="entry name" value="ANKYRIN REPEAT-CONTAINING PROTEIN-RELATED"/>
    <property type="match status" value="1"/>
</dbReference>
<dbReference type="SMART" id="SM00248">
    <property type="entry name" value="ANK"/>
    <property type="match status" value="5"/>
</dbReference>
<evidence type="ECO:0000256" key="4">
    <source>
        <dbReference type="SAM" id="MobiDB-lite"/>
    </source>
</evidence>
<evidence type="ECO:0000313" key="5">
    <source>
        <dbReference type="EMBL" id="PNH07658.1"/>
    </source>
</evidence>
<dbReference type="PANTHER" id="PTHR24198">
    <property type="entry name" value="ANKYRIN REPEAT AND PROTEIN KINASE DOMAIN-CONTAINING PROTEIN"/>
    <property type="match status" value="1"/>
</dbReference>
<keyword evidence="1" id="KW-0677">Repeat</keyword>
<reference evidence="5 6" key="1">
    <citation type="journal article" date="2017" name="Mol. Biol. Evol.">
        <title>The 4-celled Tetrabaena socialis nuclear genome reveals the essential components for genetic control of cell number at the origin of multicellularity in the volvocine lineage.</title>
        <authorList>
            <person name="Featherston J."/>
            <person name="Arakaki Y."/>
            <person name="Hanschen E.R."/>
            <person name="Ferris P.J."/>
            <person name="Michod R.E."/>
            <person name="Olson B.J.S.C."/>
            <person name="Nozaki H."/>
            <person name="Durand P.M."/>
        </authorList>
    </citation>
    <scope>NUCLEOTIDE SEQUENCE [LARGE SCALE GENOMIC DNA]</scope>
    <source>
        <strain evidence="5 6">NIES-571</strain>
    </source>
</reference>
<dbReference type="OrthoDB" id="10071877at2759"/>